<feature type="non-terminal residue" evidence="2">
    <location>
        <position position="1"/>
    </location>
</feature>
<proteinExistence type="predicted"/>
<sequence length="187" mass="21863">ACTTLRLPRRPRPEPDPDGGLGAVPLRLLVRLRRRLLRPPVRAGHRLRVLVRLPPELRPRWLRLPRLRVPRLRLRRVLRPAVRRLRLLPAAGRLPPGPGRRVRAAGVLRPARRRVRPPDLLPRRRVRLQLRQPAVVRPRLLVRLGQLLVRPREPLVLAARLVPPVRPQLQLREPRRRPRVQQLLPPV</sequence>
<name>A0A6J4Q2W9_9BACT</name>
<dbReference type="AlphaFoldDB" id="A0A6J4Q2W9"/>
<evidence type="ECO:0000256" key="1">
    <source>
        <dbReference type="SAM" id="MobiDB-lite"/>
    </source>
</evidence>
<evidence type="ECO:0000313" key="2">
    <source>
        <dbReference type="EMBL" id="CAA9433217.1"/>
    </source>
</evidence>
<feature type="non-terminal residue" evidence="2">
    <location>
        <position position="187"/>
    </location>
</feature>
<reference evidence="2" key="1">
    <citation type="submission" date="2020-02" db="EMBL/GenBank/DDBJ databases">
        <authorList>
            <person name="Meier V. D."/>
        </authorList>
    </citation>
    <scope>NUCLEOTIDE SEQUENCE</scope>
    <source>
        <strain evidence="2">AVDCRST_MAG64</strain>
    </source>
</reference>
<accession>A0A6J4Q2W9</accession>
<dbReference type="EMBL" id="CADCUQ010000836">
    <property type="protein sequence ID" value="CAA9433217.1"/>
    <property type="molecule type" value="Genomic_DNA"/>
</dbReference>
<organism evidence="2">
    <name type="scientific">uncultured Phycisphaerae bacterium</name>
    <dbReference type="NCBI Taxonomy" id="904963"/>
    <lineage>
        <taxon>Bacteria</taxon>
        <taxon>Pseudomonadati</taxon>
        <taxon>Planctomycetota</taxon>
        <taxon>Phycisphaerae</taxon>
        <taxon>environmental samples</taxon>
    </lineage>
</organism>
<feature type="region of interest" description="Disordered" evidence="1">
    <location>
        <begin position="1"/>
        <end position="20"/>
    </location>
</feature>
<protein>
    <submittedName>
        <fullName evidence="2">Uncharacterized protein</fullName>
    </submittedName>
</protein>
<gene>
    <name evidence="2" type="ORF">AVDCRST_MAG64-3636</name>
</gene>